<keyword evidence="1" id="KW-0812">Transmembrane</keyword>
<dbReference type="EMBL" id="BMXI01000008">
    <property type="protein sequence ID" value="GHC54495.1"/>
    <property type="molecule type" value="Genomic_DNA"/>
</dbReference>
<keyword evidence="4" id="KW-1185">Reference proteome</keyword>
<feature type="transmembrane region" description="Helical" evidence="1">
    <location>
        <begin position="17"/>
        <end position="37"/>
    </location>
</feature>
<dbReference type="AlphaFoldDB" id="A0A918TPS6"/>
<dbReference type="PANTHER" id="PTHR34351:SF1">
    <property type="entry name" value="SLR1927 PROTEIN"/>
    <property type="match status" value="1"/>
</dbReference>
<dbReference type="PANTHER" id="PTHR34351">
    <property type="entry name" value="SLR1927 PROTEIN-RELATED"/>
    <property type="match status" value="1"/>
</dbReference>
<reference evidence="3" key="1">
    <citation type="journal article" date="2014" name="Int. J. Syst. Evol. Microbiol.">
        <title>Complete genome sequence of Corynebacterium casei LMG S-19264T (=DSM 44701T), isolated from a smear-ripened cheese.</title>
        <authorList>
            <consortium name="US DOE Joint Genome Institute (JGI-PGF)"/>
            <person name="Walter F."/>
            <person name="Albersmeier A."/>
            <person name="Kalinowski J."/>
            <person name="Ruckert C."/>
        </authorList>
    </citation>
    <scope>NUCLEOTIDE SEQUENCE</scope>
    <source>
        <strain evidence="3">KCTC 12988</strain>
    </source>
</reference>
<dbReference type="Pfam" id="PF01882">
    <property type="entry name" value="DUF58"/>
    <property type="match status" value="1"/>
</dbReference>
<evidence type="ECO:0000313" key="4">
    <source>
        <dbReference type="Proteomes" id="UP000644507"/>
    </source>
</evidence>
<organism evidence="3 4">
    <name type="scientific">Roseibacillus persicicus</name>
    <dbReference type="NCBI Taxonomy" id="454148"/>
    <lineage>
        <taxon>Bacteria</taxon>
        <taxon>Pseudomonadati</taxon>
        <taxon>Verrucomicrobiota</taxon>
        <taxon>Verrucomicrobiia</taxon>
        <taxon>Verrucomicrobiales</taxon>
        <taxon>Verrucomicrobiaceae</taxon>
        <taxon>Roseibacillus</taxon>
    </lineage>
</organism>
<gene>
    <name evidence="3" type="ORF">GCM10007100_21150</name>
</gene>
<evidence type="ECO:0000259" key="2">
    <source>
        <dbReference type="Pfam" id="PF01882"/>
    </source>
</evidence>
<feature type="domain" description="DUF58" evidence="2">
    <location>
        <begin position="226"/>
        <end position="375"/>
    </location>
</feature>
<evidence type="ECO:0000313" key="3">
    <source>
        <dbReference type="EMBL" id="GHC54495.1"/>
    </source>
</evidence>
<accession>A0A918TPS6</accession>
<proteinExistence type="predicted"/>
<keyword evidence="1" id="KW-1133">Transmembrane helix</keyword>
<sequence length="421" mass="47507">MLATITAVLGTDVEKSAIYMIFCFTVCAIAMGLIWAIGRKAKLTGKRHLPEFGSVGQEMQYTVEVKNEGRRTLKAMLFEEWPPDPRPDFETFANTPEPGEEKRNIVDRKMLFYRWTWLQERERGYNLLEASQSPRTIEAGKTGKLTFHLTPQHRGILKLAELRVLLPDPFGLFQRCRKVDTEEDHIIVLPKRYPLGHFSIPGRAHLHLGGEAASNSVGQTGDFLHLRDYRSGDAMRSVDWKSWARTGIPVVREYEDNFFPHYGVVLDTSGPPGERFEEAISVASSFVASMDTQECLLDLIFIGEKSYRVTAGQGVARRGKLLEVLAGVQPHLTADFTALEALVCRESEHLTGILIIFPDWSDERREFLNQLRSRGLDTTAFVIVNDASQKTFQDHPVPDVHPLHVNQVARDLTLAASKFSS</sequence>
<keyword evidence="1" id="KW-0472">Membrane</keyword>
<reference evidence="3" key="2">
    <citation type="submission" date="2020-09" db="EMBL/GenBank/DDBJ databases">
        <authorList>
            <person name="Sun Q."/>
            <person name="Kim S."/>
        </authorList>
    </citation>
    <scope>NUCLEOTIDE SEQUENCE</scope>
    <source>
        <strain evidence="3">KCTC 12988</strain>
    </source>
</reference>
<comment type="caution">
    <text evidence="3">The sequence shown here is derived from an EMBL/GenBank/DDBJ whole genome shotgun (WGS) entry which is preliminary data.</text>
</comment>
<name>A0A918TPS6_9BACT</name>
<evidence type="ECO:0000256" key="1">
    <source>
        <dbReference type="SAM" id="Phobius"/>
    </source>
</evidence>
<protein>
    <recommendedName>
        <fullName evidence="2">DUF58 domain-containing protein</fullName>
    </recommendedName>
</protein>
<dbReference type="Proteomes" id="UP000644507">
    <property type="component" value="Unassembled WGS sequence"/>
</dbReference>
<dbReference type="InterPro" id="IPR002881">
    <property type="entry name" value="DUF58"/>
</dbReference>